<evidence type="ECO:0000313" key="2">
    <source>
        <dbReference type="EMBL" id="MBG6084389.1"/>
    </source>
</evidence>
<dbReference type="RefSeq" id="WP_196835707.1">
    <property type="nucleotide sequence ID" value="NZ_JADOTZ010000001.1"/>
</dbReference>
<protein>
    <submittedName>
        <fullName evidence="2">Uncharacterized protein</fullName>
    </submittedName>
</protein>
<name>A0A931D4Q9_9MICC</name>
<proteinExistence type="predicted"/>
<feature type="region of interest" description="Disordered" evidence="1">
    <location>
        <begin position="156"/>
        <end position="175"/>
    </location>
</feature>
<dbReference type="EMBL" id="JADOTZ010000001">
    <property type="protein sequence ID" value="MBG6084389.1"/>
    <property type="molecule type" value="Genomic_DNA"/>
</dbReference>
<accession>A0A931D4Q9</accession>
<gene>
    <name evidence="2" type="ORF">IW252_001156</name>
</gene>
<keyword evidence="3" id="KW-1185">Reference proteome</keyword>
<organism evidence="2 3">
    <name type="scientific">Zhihengliuella flava</name>
    <dbReference type="NCBI Taxonomy" id="1285193"/>
    <lineage>
        <taxon>Bacteria</taxon>
        <taxon>Bacillati</taxon>
        <taxon>Actinomycetota</taxon>
        <taxon>Actinomycetes</taxon>
        <taxon>Micrococcales</taxon>
        <taxon>Micrococcaceae</taxon>
        <taxon>Zhihengliuella</taxon>
    </lineage>
</organism>
<evidence type="ECO:0000313" key="3">
    <source>
        <dbReference type="Proteomes" id="UP000625033"/>
    </source>
</evidence>
<evidence type="ECO:0000256" key="1">
    <source>
        <dbReference type="SAM" id="MobiDB-lite"/>
    </source>
</evidence>
<reference evidence="2" key="1">
    <citation type="submission" date="2020-11" db="EMBL/GenBank/DDBJ databases">
        <title>Sequencing the genomes of 1000 actinobacteria strains.</title>
        <authorList>
            <person name="Klenk H.-P."/>
        </authorList>
    </citation>
    <scope>NUCLEOTIDE SEQUENCE</scope>
    <source>
        <strain evidence="2">DSM 26152</strain>
    </source>
</reference>
<dbReference type="Proteomes" id="UP000625033">
    <property type="component" value="Unassembled WGS sequence"/>
</dbReference>
<comment type="caution">
    <text evidence="2">The sequence shown here is derived from an EMBL/GenBank/DDBJ whole genome shotgun (WGS) entry which is preliminary data.</text>
</comment>
<sequence length="175" mass="19683">MSRQPACSGKSWGILMTSMRAPEPLRDPKPQLSTRERYDFRPLTLTWQEAAHDAVEALLSRDPHIVPTSEFLEGFKCAPEEILSELDEHDWDELFFQDYLAKNRQLLREGATPPFKDADLLRTKQAIMANSSRQLNGIIKQILAGAQTTTVRTCEGMHPPQGLRPPVASPDEASD</sequence>
<dbReference type="AlphaFoldDB" id="A0A931D4Q9"/>